<keyword evidence="2" id="KW-1185">Reference proteome</keyword>
<name>A0ABM9FT21_9VIBR</name>
<sequence>MLALNIRAEIAVMLKYLFIKFSFYSEPEGHIKNMLVVLQSVFTGLCFPRIRFCCIGFD</sequence>
<gene>
    <name evidence="1" type="ORF">VAE063_950840</name>
</gene>
<dbReference type="EMBL" id="CALYLK010000136">
    <property type="protein sequence ID" value="CAH8239635.1"/>
    <property type="molecule type" value="Genomic_DNA"/>
</dbReference>
<evidence type="ECO:0000313" key="1">
    <source>
        <dbReference type="EMBL" id="CAH8239635.1"/>
    </source>
</evidence>
<dbReference type="Proteomes" id="UP001152658">
    <property type="component" value="Unassembled WGS sequence"/>
</dbReference>
<protein>
    <submittedName>
        <fullName evidence="1">Uncharacterized protein</fullName>
    </submittedName>
</protein>
<comment type="caution">
    <text evidence="1">The sequence shown here is derived from an EMBL/GenBank/DDBJ whole genome shotgun (WGS) entry which is preliminary data.</text>
</comment>
<organism evidence="1 2">
    <name type="scientific">Vibrio aestuarianus</name>
    <dbReference type="NCBI Taxonomy" id="28171"/>
    <lineage>
        <taxon>Bacteria</taxon>
        <taxon>Pseudomonadati</taxon>
        <taxon>Pseudomonadota</taxon>
        <taxon>Gammaproteobacteria</taxon>
        <taxon>Vibrionales</taxon>
        <taxon>Vibrionaceae</taxon>
        <taxon>Vibrio</taxon>
    </lineage>
</organism>
<proteinExistence type="predicted"/>
<evidence type="ECO:0000313" key="2">
    <source>
        <dbReference type="Proteomes" id="UP001152658"/>
    </source>
</evidence>
<reference evidence="1" key="1">
    <citation type="submission" date="2022-06" db="EMBL/GenBank/DDBJ databases">
        <authorList>
            <person name="Goudenege D."/>
            <person name="Le Roux F."/>
        </authorList>
    </citation>
    <scope>NUCLEOTIDE SEQUENCE</scope>
    <source>
        <strain evidence="1">12-063</strain>
    </source>
</reference>
<accession>A0ABM9FT21</accession>